<feature type="transmembrane region" description="Helical" evidence="1">
    <location>
        <begin position="35"/>
        <end position="54"/>
    </location>
</feature>
<protein>
    <submittedName>
        <fullName evidence="2">Uncharacterized protein</fullName>
    </submittedName>
</protein>
<evidence type="ECO:0000256" key="1">
    <source>
        <dbReference type="SAM" id="Phobius"/>
    </source>
</evidence>
<keyword evidence="1" id="KW-0472">Membrane</keyword>
<keyword evidence="3" id="KW-1185">Reference proteome</keyword>
<accession>A0A6L5YBW6</accession>
<reference evidence="2 3" key="1">
    <citation type="submission" date="2019-08" db="EMBL/GenBank/DDBJ databases">
        <title>In-depth cultivation of the pig gut microbiome towards novel bacterial diversity and tailored functional studies.</title>
        <authorList>
            <person name="Wylensek D."/>
            <person name="Hitch T.C.A."/>
            <person name="Clavel T."/>
        </authorList>
    </citation>
    <scope>NUCLEOTIDE SEQUENCE [LARGE SCALE GENOMIC DNA]</scope>
    <source>
        <strain evidence="2 3">SM-530-WT-4B</strain>
    </source>
</reference>
<keyword evidence="1" id="KW-1133">Transmembrane helix</keyword>
<organism evidence="2 3">
    <name type="scientific">Pyramidobacter porci</name>
    <dbReference type="NCBI Taxonomy" id="2605789"/>
    <lineage>
        <taxon>Bacteria</taxon>
        <taxon>Thermotogati</taxon>
        <taxon>Synergistota</taxon>
        <taxon>Synergistia</taxon>
        <taxon>Synergistales</taxon>
        <taxon>Dethiosulfovibrionaceae</taxon>
        <taxon>Pyramidobacter</taxon>
    </lineage>
</organism>
<evidence type="ECO:0000313" key="3">
    <source>
        <dbReference type="Proteomes" id="UP000473699"/>
    </source>
</evidence>
<name>A0A6L5YBW6_9BACT</name>
<sequence>MRLIVTFLSIGTLIAYGYALAGLGGYLIGKGRLSYIVWGLLLGTLSAAAALFLWRKYAHEFYADD</sequence>
<proteinExistence type="predicted"/>
<dbReference type="Proteomes" id="UP000473699">
    <property type="component" value="Unassembled WGS sequence"/>
</dbReference>
<keyword evidence="1" id="KW-0812">Transmembrane</keyword>
<evidence type="ECO:0000313" key="2">
    <source>
        <dbReference type="EMBL" id="MST55834.1"/>
    </source>
</evidence>
<gene>
    <name evidence="2" type="ORF">FYJ74_07300</name>
</gene>
<comment type="caution">
    <text evidence="2">The sequence shown here is derived from an EMBL/GenBank/DDBJ whole genome shotgun (WGS) entry which is preliminary data.</text>
</comment>
<dbReference type="RefSeq" id="WP_154528929.1">
    <property type="nucleotide sequence ID" value="NZ_VUNH01000007.1"/>
</dbReference>
<dbReference type="EMBL" id="VUNH01000007">
    <property type="protein sequence ID" value="MST55834.1"/>
    <property type="molecule type" value="Genomic_DNA"/>
</dbReference>
<dbReference type="AlphaFoldDB" id="A0A6L5YBW6"/>